<dbReference type="Gene3D" id="3.10.580.10">
    <property type="entry name" value="CBS-domain"/>
    <property type="match status" value="1"/>
</dbReference>
<name>A0A7V6A4G3_9BACT</name>
<dbReference type="PROSITE" id="PS51371">
    <property type="entry name" value="CBS"/>
    <property type="match status" value="2"/>
</dbReference>
<keyword evidence="1 2" id="KW-0129">CBS domain</keyword>
<evidence type="ECO:0000313" key="4">
    <source>
        <dbReference type="EMBL" id="HHS29791.1"/>
    </source>
</evidence>
<dbReference type="SUPFAM" id="SSF54631">
    <property type="entry name" value="CBS-domain pair"/>
    <property type="match status" value="1"/>
</dbReference>
<dbReference type="PANTHER" id="PTHR43080">
    <property type="entry name" value="CBS DOMAIN-CONTAINING PROTEIN CBSX3, MITOCHONDRIAL"/>
    <property type="match status" value="1"/>
</dbReference>
<dbReference type="Pfam" id="PF00571">
    <property type="entry name" value="CBS"/>
    <property type="match status" value="2"/>
</dbReference>
<feature type="domain" description="CBS" evidence="3">
    <location>
        <begin position="101"/>
        <end position="156"/>
    </location>
</feature>
<organism evidence="4">
    <name type="scientific">Desulfobacca acetoxidans</name>
    <dbReference type="NCBI Taxonomy" id="60893"/>
    <lineage>
        <taxon>Bacteria</taxon>
        <taxon>Pseudomonadati</taxon>
        <taxon>Thermodesulfobacteriota</taxon>
        <taxon>Desulfobaccia</taxon>
        <taxon>Desulfobaccales</taxon>
        <taxon>Desulfobaccaceae</taxon>
        <taxon>Desulfobacca</taxon>
    </lineage>
</organism>
<dbReference type="SMART" id="SM00116">
    <property type="entry name" value="CBS"/>
    <property type="match status" value="2"/>
</dbReference>
<dbReference type="EMBL" id="DTGR01000139">
    <property type="protein sequence ID" value="HHS29791.1"/>
    <property type="molecule type" value="Genomic_DNA"/>
</dbReference>
<dbReference type="InterPro" id="IPR000644">
    <property type="entry name" value="CBS_dom"/>
</dbReference>
<proteinExistence type="predicted"/>
<dbReference type="AlphaFoldDB" id="A0A7V6A4G3"/>
<evidence type="ECO:0000256" key="1">
    <source>
        <dbReference type="ARBA" id="ARBA00023122"/>
    </source>
</evidence>
<dbReference type="PANTHER" id="PTHR43080:SF26">
    <property type="entry name" value="REGULATORY PROTEIN"/>
    <property type="match status" value="1"/>
</dbReference>
<gene>
    <name evidence="4" type="ORF">ENV52_08835</name>
</gene>
<protein>
    <submittedName>
        <fullName evidence="4">CBS domain-containing protein</fullName>
    </submittedName>
</protein>
<evidence type="ECO:0000259" key="3">
    <source>
        <dbReference type="PROSITE" id="PS51371"/>
    </source>
</evidence>
<reference evidence="4" key="1">
    <citation type="journal article" date="2020" name="mSystems">
        <title>Genome- and Community-Level Interaction Insights into Carbon Utilization and Element Cycling Functions of Hydrothermarchaeota in Hydrothermal Sediment.</title>
        <authorList>
            <person name="Zhou Z."/>
            <person name="Liu Y."/>
            <person name="Xu W."/>
            <person name="Pan J."/>
            <person name="Luo Z.H."/>
            <person name="Li M."/>
        </authorList>
    </citation>
    <scope>NUCLEOTIDE SEQUENCE [LARGE SCALE GENOMIC DNA]</scope>
    <source>
        <strain evidence="4">SpSt-767</strain>
    </source>
</reference>
<evidence type="ECO:0000256" key="2">
    <source>
        <dbReference type="PROSITE-ProRule" id="PRU00703"/>
    </source>
</evidence>
<accession>A0A7V6A4G3</accession>
<feature type="domain" description="CBS" evidence="3">
    <location>
        <begin position="9"/>
        <end position="76"/>
    </location>
</feature>
<sequence length="156" mass="17571">MSEMARDVMDTRFHTLNPRMTVAEAVGIFEQASEESGRRVFGMLVVDCDGRLVGMLSVYDIFLLLRPKHTHIWGEMADLDLHGLLQAACDRARPVLVGDIMTTDLITITPDTHLLLIIDIMIKKHVRRLPVLDQGRVVGIVYLSRVFDYLLARLGG</sequence>
<dbReference type="InterPro" id="IPR046342">
    <property type="entry name" value="CBS_dom_sf"/>
</dbReference>
<comment type="caution">
    <text evidence="4">The sequence shown here is derived from an EMBL/GenBank/DDBJ whole genome shotgun (WGS) entry which is preliminary data.</text>
</comment>
<dbReference type="InterPro" id="IPR051257">
    <property type="entry name" value="Diverse_CBS-Domain"/>
</dbReference>